<keyword evidence="7" id="KW-0539">Nucleus</keyword>
<evidence type="ECO:0000313" key="10">
    <source>
        <dbReference type="EMBL" id="RYR38764.1"/>
    </source>
</evidence>
<keyword evidence="5" id="KW-0479">Metal-binding</keyword>
<dbReference type="InterPro" id="IPR045249">
    <property type="entry name" value="HARBI1-like"/>
</dbReference>
<name>A0A445BJB9_ARAHY</name>
<dbReference type="PANTHER" id="PTHR22930:SF281">
    <property type="entry name" value="NUCLEASE"/>
    <property type="match status" value="1"/>
</dbReference>
<dbReference type="EMBL" id="SDMP01000009">
    <property type="protein sequence ID" value="RYR38764.1"/>
    <property type="molecule type" value="Genomic_DNA"/>
</dbReference>
<evidence type="ECO:0000256" key="4">
    <source>
        <dbReference type="ARBA" id="ARBA00022722"/>
    </source>
</evidence>
<comment type="caution">
    <text evidence="10">The sequence shown here is derived from an EMBL/GenBank/DDBJ whole genome shotgun (WGS) entry which is preliminary data.</text>
</comment>
<feature type="domain" description="DUF8040" evidence="9">
    <location>
        <begin position="11"/>
        <end position="96"/>
    </location>
</feature>
<comment type="similarity">
    <text evidence="3">Belongs to the HARBI1 family.</text>
</comment>
<dbReference type="InterPro" id="IPR058353">
    <property type="entry name" value="DUF8040"/>
</dbReference>
<dbReference type="Pfam" id="PF26138">
    <property type="entry name" value="DUF8040"/>
    <property type="match status" value="1"/>
</dbReference>
<evidence type="ECO:0000256" key="6">
    <source>
        <dbReference type="ARBA" id="ARBA00022801"/>
    </source>
</evidence>
<dbReference type="GO" id="GO:0016787">
    <property type="term" value="F:hydrolase activity"/>
    <property type="evidence" value="ECO:0007669"/>
    <property type="project" value="UniProtKB-KW"/>
</dbReference>
<dbReference type="GO" id="GO:0005634">
    <property type="term" value="C:nucleus"/>
    <property type="evidence" value="ECO:0007669"/>
    <property type="project" value="UniProtKB-SubCell"/>
</dbReference>
<dbReference type="InterPro" id="IPR027806">
    <property type="entry name" value="HARBI1_dom"/>
</dbReference>
<organism evidence="10 11">
    <name type="scientific">Arachis hypogaea</name>
    <name type="common">Peanut</name>
    <dbReference type="NCBI Taxonomy" id="3818"/>
    <lineage>
        <taxon>Eukaryota</taxon>
        <taxon>Viridiplantae</taxon>
        <taxon>Streptophyta</taxon>
        <taxon>Embryophyta</taxon>
        <taxon>Tracheophyta</taxon>
        <taxon>Spermatophyta</taxon>
        <taxon>Magnoliopsida</taxon>
        <taxon>eudicotyledons</taxon>
        <taxon>Gunneridae</taxon>
        <taxon>Pentapetalae</taxon>
        <taxon>rosids</taxon>
        <taxon>fabids</taxon>
        <taxon>Fabales</taxon>
        <taxon>Fabaceae</taxon>
        <taxon>Papilionoideae</taxon>
        <taxon>50 kb inversion clade</taxon>
        <taxon>dalbergioids sensu lato</taxon>
        <taxon>Dalbergieae</taxon>
        <taxon>Pterocarpus clade</taxon>
        <taxon>Arachis</taxon>
    </lineage>
</organism>
<dbReference type="Pfam" id="PF13359">
    <property type="entry name" value="DDE_Tnp_4"/>
    <property type="match status" value="1"/>
</dbReference>
<reference evidence="10 11" key="1">
    <citation type="submission" date="2019-01" db="EMBL/GenBank/DDBJ databases">
        <title>Sequencing of cultivated peanut Arachis hypogaea provides insights into genome evolution and oil improvement.</title>
        <authorList>
            <person name="Chen X."/>
        </authorList>
    </citation>
    <scope>NUCLEOTIDE SEQUENCE [LARGE SCALE GENOMIC DNA]</scope>
    <source>
        <strain evidence="11">cv. Fuhuasheng</strain>
        <tissue evidence="10">Leaves</tissue>
    </source>
</reference>
<evidence type="ECO:0000256" key="5">
    <source>
        <dbReference type="ARBA" id="ARBA00022723"/>
    </source>
</evidence>
<keyword evidence="11" id="KW-1185">Reference proteome</keyword>
<dbReference type="PANTHER" id="PTHR22930">
    <property type="match status" value="1"/>
</dbReference>
<protein>
    <submittedName>
        <fullName evidence="10">Uncharacterized protein</fullName>
    </submittedName>
</protein>
<evidence type="ECO:0000256" key="7">
    <source>
        <dbReference type="ARBA" id="ARBA00023242"/>
    </source>
</evidence>
<dbReference type="Proteomes" id="UP000289738">
    <property type="component" value="Chromosome A09"/>
</dbReference>
<keyword evidence="4" id="KW-0540">Nuclease</keyword>
<keyword evidence="6" id="KW-0378">Hydrolase</keyword>
<proteinExistence type="inferred from homology"/>
<evidence type="ECO:0000259" key="8">
    <source>
        <dbReference type="Pfam" id="PF13359"/>
    </source>
</evidence>
<evidence type="ECO:0000259" key="9">
    <source>
        <dbReference type="Pfam" id="PF26138"/>
    </source>
</evidence>
<feature type="domain" description="DDE Tnp4" evidence="8">
    <location>
        <begin position="111"/>
        <end position="185"/>
    </location>
</feature>
<comment type="cofactor">
    <cofactor evidence="1">
        <name>a divalent metal cation</name>
        <dbReference type="ChEBI" id="CHEBI:60240"/>
    </cofactor>
</comment>
<evidence type="ECO:0000256" key="3">
    <source>
        <dbReference type="ARBA" id="ARBA00006958"/>
    </source>
</evidence>
<sequence length="194" mass="21845">MNSRVRREALERIVGEGDRNCIWELRMNTNAFANLCELLQVQGGLTEDGHVSLPEQVATFLIILAHHKKNRSLQVRFCRSGETVSKYFNKVLKAVIRIQSILFAKGCLGALDGTYIEVTVPELEKARYRTRKGKICTNVLGVCNREMGFVYVLSGWEGSASDSRILRDAITRRNSLKIPHGNDVIFGVKLIKLP</sequence>
<accession>A0A445BJB9</accession>
<comment type="subcellular location">
    <subcellularLocation>
        <location evidence="2">Nucleus</location>
    </subcellularLocation>
</comment>
<gene>
    <name evidence="10" type="ORF">Ahy_A09g043947</name>
</gene>
<evidence type="ECO:0000256" key="2">
    <source>
        <dbReference type="ARBA" id="ARBA00004123"/>
    </source>
</evidence>
<dbReference type="AlphaFoldDB" id="A0A445BJB9"/>
<dbReference type="GO" id="GO:0046872">
    <property type="term" value="F:metal ion binding"/>
    <property type="evidence" value="ECO:0007669"/>
    <property type="project" value="UniProtKB-KW"/>
</dbReference>
<evidence type="ECO:0000256" key="1">
    <source>
        <dbReference type="ARBA" id="ARBA00001968"/>
    </source>
</evidence>
<evidence type="ECO:0000313" key="11">
    <source>
        <dbReference type="Proteomes" id="UP000289738"/>
    </source>
</evidence>
<dbReference type="GO" id="GO:0004518">
    <property type="term" value="F:nuclease activity"/>
    <property type="evidence" value="ECO:0007669"/>
    <property type="project" value="UniProtKB-KW"/>
</dbReference>